<organism evidence="2 3">
    <name type="scientific">Flavobacterium beibuense F44-8</name>
    <dbReference type="NCBI Taxonomy" id="1406840"/>
    <lineage>
        <taxon>Bacteria</taxon>
        <taxon>Pseudomonadati</taxon>
        <taxon>Bacteroidota</taxon>
        <taxon>Flavobacteriia</taxon>
        <taxon>Flavobacteriales</taxon>
        <taxon>Flavobacteriaceae</taxon>
        <taxon>Flavobacterium</taxon>
    </lineage>
</organism>
<keyword evidence="3" id="KW-1185">Reference proteome</keyword>
<dbReference type="eggNOG" id="ENOG5032EP2">
    <property type="taxonomic scope" value="Bacteria"/>
</dbReference>
<sequence length="242" mass="28011">MAICKLCKVDKQLIKKSHIFPNFLYTDFYDEQNRLRKFDINEMKKRNPRISKPPTGIYEGQILCNKCDNNIIGALETYMSLLVNSKKGTKVKGKRIDSGLSVFEIRNIDSKKLKLFLLSILFRASISSLSEFNDVKLGPYEEKIRLAILNNNIEELDIQISILKFARNSNFTRFIAQPIRSKIGHATVYSIIINGYLIIFFMKENDMSKQLIDFKVRDSDKLEVLQVPKAQVEKFIISLMSQ</sequence>
<gene>
    <name evidence="2" type="ORF">Q763_00200</name>
</gene>
<dbReference type="Proteomes" id="UP000030129">
    <property type="component" value="Unassembled WGS sequence"/>
</dbReference>
<keyword evidence="1" id="KW-1133">Transmembrane helix</keyword>
<evidence type="ECO:0000256" key="1">
    <source>
        <dbReference type="SAM" id="Phobius"/>
    </source>
</evidence>
<reference evidence="2 3" key="1">
    <citation type="submission" date="2013-09" db="EMBL/GenBank/DDBJ databases">
        <authorList>
            <person name="Zeng Z."/>
            <person name="Chen C."/>
        </authorList>
    </citation>
    <scope>NUCLEOTIDE SEQUENCE [LARGE SCALE GENOMIC DNA]</scope>
    <source>
        <strain evidence="2 3">F44-8</strain>
    </source>
</reference>
<comment type="caution">
    <text evidence="2">The sequence shown here is derived from an EMBL/GenBank/DDBJ whole genome shotgun (WGS) entry which is preliminary data.</text>
</comment>
<protein>
    <recommendedName>
        <fullName evidence="4">HNH endonuclease 5 domain-containing protein</fullName>
    </recommendedName>
</protein>
<dbReference type="AlphaFoldDB" id="A0A0A2LV29"/>
<name>A0A0A2LV29_9FLAO</name>
<evidence type="ECO:0008006" key="4">
    <source>
        <dbReference type="Google" id="ProtNLM"/>
    </source>
</evidence>
<evidence type="ECO:0000313" key="2">
    <source>
        <dbReference type="EMBL" id="KGO84202.1"/>
    </source>
</evidence>
<proteinExistence type="predicted"/>
<accession>A0A0A2LV29</accession>
<evidence type="ECO:0000313" key="3">
    <source>
        <dbReference type="Proteomes" id="UP000030129"/>
    </source>
</evidence>
<keyword evidence="1" id="KW-0812">Transmembrane</keyword>
<dbReference type="EMBL" id="JRLV01000001">
    <property type="protein sequence ID" value="KGO84202.1"/>
    <property type="molecule type" value="Genomic_DNA"/>
</dbReference>
<keyword evidence="1" id="KW-0472">Membrane</keyword>
<feature type="transmembrane region" description="Helical" evidence="1">
    <location>
        <begin position="183"/>
        <end position="202"/>
    </location>
</feature>